<evidence type="ECO:0008006" key="5">
    <source>
        <dbReference type="Google" id="ProtNLM"/>
    </source>
</evidence>
<keyword evidence="1" id="KW-0802">TPR repeat</keyword>
<feature type="chain" id="PRO_5047263779" description="Tetratricopeptide repeat protein" evidence="2">
    <location>
        <begin position="25"/>
        <end position="371"/>
    </location>
</feature>
<organism evidence="3 4">
    <name type="scientific">Sphingoaurantiacus capsulatus</name>
    <dbReference type="NCBI Taxonomy" id="1771310"/>
    <lineage>
        <taxon>Bacteria</taxon>
        <taxon>Pseudomonadati</taxon>
        <taxon>Pseudomonadota</taxon>
        <taxon>Alphaproteobacteria</taxon>
        <taxon>Sphingomonadales</taxon>
        <taxon>Sphingosinicellaceae</taxon>
        <taxon>Sphingoaurantiacus</taxon>
    </lineage>
</organism>
<reference evidence="4" key="1">
    <citation type="journal article" date="2019" name="Int. J. Syst. Evol. Microbiol.">
        <title>The Global Catalogue of Microorganisms (GCM) 10K type strain sequencing project: providing services to taxonomists for standard genome sequencing and annotation.</title>
        <authorList>
            <consortium name="The Broad Institute Genomics Platform"/>
            <consortium name="The Broad Institute Genome Sequencing Center for Infectious Disease"/>
            <person name="Wu L."/>
            <person name="Ma J."/>
        </authorList>
    </citation>
    <scope>NUCLEOTIDE SEQUENCE [LARGE SCALE GENOMIC DNA]</scope>
    <source>
        <strain evidence="4">KCTC 42644</strain>
    </source>
</reference>
<keyword evidence="2" id="KW-0732">Signal</keyword>
<evidence type="ECO:0000256" key="1">
    <source>
        <dbReference type="PROSITE-ProRule" id="PRU00339"/>
    </source>
</evidence>
<dbReference type="Gene3D" id="1.25.40.10">
    <property type="entry name" value="Tetratricopeptide repeat domain"/>
    <property type="match status" value="2"/>
</dbReference>
<comment type="caution">
    <text evidence="3">The sequence shown here is derived from an EMBL/GenBank/DDBJ whole genome shotgun (WGS) entry which is preliminary data.</text>
</comment>
<feature type="repeat" description="TPR" evidence="1">
    <location>
        <begin position="124"/>
        <end position="157"/>
    </location>
</feature>
<gene>
    <name evidence="3" type="ORF">ACFOMD_05365</name>
</gene>
<keyword evidence="4" id="KW-1185">Reference proteome</keyword>
<dbReference type="InterPro" id="IPR019734">
    <property type="entry name" value="TPR_rpt"/>
</dbReference>
<dbReference type="InterPro" id="IPR011990">
    <property type="entry name" value="TPR-like_helical_dom_sf"/>
</dbReference>
<name>A0ABV7X9U1_9SPHN</name>
<evidence type="ECO:0000313" key="4">
    <source>
        <dbReference type="Proteomes" id="UP001595615"/>
    </source>
</evidence>
<feature type="signal peptide" evidence="2">
    <location>
        <begin position="1"/>
        <end position="24"/>
    </location>
</feature>
<evidence type="ECO:0000256" key="2">
    <source>
        <dbReference type="SAM" id="SignalP"/>
    </source>
</evidence>
<dbReference type="Proteomes" id="UP001595615">
    <property type="component" value="Unassembled WGS sequence"/>
</dbReference>
<protein>
    <recommendedName>
        <fullName evidence="5">Tetratricopeptide repeat protein</fullName>
    </recommendedName>
</protein>
<accession>A0ABV7X9U1</accession>
<dbReference type="PROSITE" id="PS50005">
    <property type="entry name" value="TPR"/>
    <property type="match status" value="1"/>
</dbReference>
<dbReference type="SUPFAM" id="SSF48452">
    <property type="entry name" value="TPR-like"/>
    <property type="match status" value="2"/>
</dbReference>
<sequence>MKLVSRLAIVAALGLAAPLGAAHAQAVSPAVGKALQSASSAAARGNTAAATAAVNQARSAASSAHERRKVAEMAAYVYTRGGQFARAASELESVGASPRQLAPLYYRSGNYAKAISAANRAGGTDMQVIVGQSYLKTGEFGKAVGVYERLSRSNPKYLENLAAAQYKSGDKKSYLATTERLIKFDPSPARWKTLLVDLKQEKMSRDAKLALFQLMDETNNISNPQDFAEYAKLAIVANQPGVAKRALDEAKAANAIGTADAQTTALLTAAAQRSAQATAALPKLPQTPAGFLTAGHTYMGTGDWAKASAAYTKAVAGGGAQADQARVQLGIAQVRAGQAAAARTTFGAVPATSPYKDVAALWSLYASTRRG</sequence>
<dbReference type="EMBL" id="JBHRXV010000004">
    <property type="protein sequence ID" value="MFC3711988.1"/>
    <property type="molecule type" value="Genomic_DNA"/>
</dbReference>
<proteinExistence type="predicted"/>
<dbReference type="RefSeq" id="WP_380858014.1">
    <property type="nucleotide sequence ID" value="NZ_JBHRXV010000004.1"/>
</dbReference>
<evidence type="ECO:0000313" key="3">
    <source>
        <dbReference type="EMBL" id="MFC3711988.1"/>
    </source>
</evidence>